<comment type="caution">
    <text evidence="1">The sequence shown here is derived from an EMBL/GenBank/DDBJ whole genome shotgun (WGS) entry which is preliminary data.</text>
</comment>
<dbReference type="AlphaFoldDB" id="A0A5M3YQ15"/>
<evidence type="ECO:0000313" key="1">
    <source>
        <dbReference type="EMBL" id="GFF15622.1"/>
    </source>
</evidence>
<dbReference type="Proteomes" id="UP000452235">
    <property type="component" value="Unassembled WGS sequence"/>
</dbReference>
<evidence type="ECO:0000313" key="2">
    <source>
        <dbReference type="Proteomes" id="UP000452235"/>
    </source>
</evidence>
<protein>
    <submittedName>
        <fullName evidence="1">F-box domain protein</fullName>
    </submittedName>
</protein>
<reference evidence="1 2" key="1">
    <citation type="submission" date="2020-01" db="EMBL/GenBank/DDBJ databases">
        <title>Aspergillus terreus IFO 6365 whole genome shotgun sequence.</title>
        <authorList>
            <person name="Kanamasa S."/>
            <person name="Takahashi H."/>
        </authorList>
    </citation>
    <scope>NUCLEOTIDE SEQUENCE [LARGE SCALE GENOMIC DNA]</scope>
    <source>
        <strain evidence="1 2">IFO 6365</strain>
    </source>
</reference>
<accession>A0A5M3YQ15</accession>
<dbReference type="EMBL" id="BLJY01000004">
    <property type="protein sequence ID" value="GFF15622.1"/>
    <property type="molecule type" value="Genomic_DNA"/>
</dbReference>
<organism evidence="1 2">
    <name type="scientific">Aspergillus terreus</name>
    <dbReference type="NCBI Taxonomy" id="33178"/>
    <lineage>
        <taxon>Eukaryota</taxon>
        <taxon>Fungi</taxon>
        <taxon>Dikarya</taxon>
        <taxon>Ascomycota</taxon>
        <taxon>Pezizomycotina</taxon>
        <taxon>Eurotiomycetes</taxon>
        <taxon>Eurotiomycetidae</taxon>
        <taxon>Eurotiales</taxon>
        <taxon>Aspergillaceae</taxon>
        <taxon>Aspergillus</taxon>
        <taxon>Aspergillus subgen. Circumdati</taxon>
    </lineage>
</organism>
<keyword evidence="2" id="KW-1185">Reference proteome</keyword>
<dbReference type="OrthoDB" id="5296720at2759"/>
<name>A0A5M3YQ15_ASPTE</name>
<gene>
    <name evidence="1" type="ORF">ATEIFO6365_0004074100</name>
</gene>
<sequence length="381" mass="42424">MPSQDSPFESLPNELLDEIIACLATSPPSISKLHQPPTARIARCDTRGLKNLSLTSSRLREVVIPRLFAHVSFDLQDVDEFLAFVHAWNLSPYVTSIVVKGRHSPNNREDPFWWRRVLSQLQPLRITVLAPPTFIGAMMGTQIMDGHSWAFQVPFQIVQVERDAQHAGMISKLHLEKASSLLEAGVWSSLLFNESSSLKAYNHYEYFLFQVPSLFSKWGSVASIKPRQERLSLSHSLSTLTSFRYTAVFPFYNHVKLVLNVVELMTNLRSLSVQLAPCENDKATEIEQRGSMDPSDPWMELATGYSLIAHAVRDLGVRGCLMAFNTSDYALDALRPELSGILGDILDNSGWVHDNRGTWCKRSGASIALGSSSPASLLPAA</sequence>
<proteinExistence type="predicted"/>
<dbReference type="VEuPathDB" id="FungiDB:ATEG_04751"/>